<keyword evidence="6 14" id="KW-0812">Transmembrane</keyword>
<evidence type="ECO:0000256" key="12">
    <source>
        <dbReference type="ARBA" id="ARBA00030659"/>
    </source>
</evidence>
<proteinExistence type="inferred from homology"/>
<protein>
    <recommendedName>
        <fullName evidence="2 14">Protein Vpu</fullName>
    </recommendedName>
    <alternativeName>
        <fullName evidence="13 14">U ORF protein</fullName>
    </alternativeName>
    <alternativeName>
        <fullName evidence="12 14">Viral protein U</fullName>
    </alternativeName>
</protein>
<keyword evidence="11 14" id="KW-0407">Ion channel</keyword>
<keyword evidence="14" id="KW-1133">Transmembrane helix</keyword>
<dbReference type="Pfam" id="PF00558">
    <property type="entry name" value="Vpu"/>
    <property type="match status" value="1"/>
</dbReference>
<dbReference type="SUPFAM" id="SSF57647">
    <property type="entry name" value="HIV-1 VPU cytoplasmic domain"/>
    <property type="match status" value="1"/>
</dbReference>
<dbReference type="Gene3D" id="1.10.195.10">
    <property type="entry name" value="HIV-1 VPU cytoplasmic domain"/>
    <property type="match status" value="1"/>
</dbReference>
<evidence type="ECO:0000256" key="13">
    <source>
        <dbReference type="ARBA" id="ARBA00031215"/>
    </source>
</evidence>
<dbReference type="GO" id="GO:0033644">
    <property type="term" value="C:host cell membrane"/>
    <property type="evidence" value="ECO:0007669"/>
    <property type="project" value="UniProtKB-SubCell"/>
</dbReference>
<reference evidence="15" key="1">
    <citation type="journal article" date="2011" name="Retrovirology">
        <title>Characterization of a new simian immunodeficiency virus strain in a naturally infected Pan troglodytes troglodytes chimpanzee with AIDS related symptoms.</title>
        <authorList>
            <person name="Etienne L."/>
            <person name="Nerrienet E."/>
            <person name="Lebreton M."/>
            <person name="Bibila G.T."/>
            <person name="Foupouapouognigni Y."/>
            <person name="Rousset D."/>
            <person name="Nana A."/>
            <person name="Djoko C.F."/>
            <person name="Tamoufe U."/>
            <person name="Aghokeng A.F."/>
            <person name="Mpoudi-Ngole E."/>
            <person name="Delaporte E."/>
            <person name="Peeters M."/>
            <person name="Wolfe N.D."/>
            <person name="Ayouba A."/>
        </authorList>
    </citation>
    <scope>NUCLEOTIDE SEQUENCE</scope>
    <source>
        <strain evidence="15">Ptt-09Cam155</strain>
    </source>
</reference>
<dbReference type="GO" id="GO:0032801">
    <property type="term" value="P:receptor catabolic process"/>
    <property type="evidence" value="ECO:0007669"/>
    <property type="project" value="InterPro"/>
</dbReference>
<dbReference type="GO" id="GO:0042609">
    <property type="term" value="F:CD4 receptor binding"/>
    <property type="evidence" value="ECO:0007669"/>
    <property type="project" value="InterPro"/>
</dbReference>
<accession>E8ZER9</accession>
<organism evidence="15">
    <name type="scientific">SIVcpz Ptt-09Cam155</name>
    <dbReference type="NCBI Taxonomy" id="878458"/>
    <lineage>
        <taxon>Viruses</taxon>
        <taxon>Riboviria</taxon>
        <taxon>Pararnavirae</taxon>
        <taxon>Artverviricota</taxon>
        <taxon>Revtraviricetes</taxon>
        <taxon>Ortervirales</taxon>
        <taxon>Retroviridae</taxon>
        <taxon>Orthoretrovirinae</taxon>
        <taxon>Lentivirus</taxon>
        <taxon>Lentivirus simimdef</taxon>
        <taxon>Simian immunodeficiency virus</taxon>
    </lineage>
</organism>
<comment type="subcellular location">
    <subcellularLocation>
        <location evidence="1 14">Host membrane</location>
        <topology evidence="1 14">Single-pass type I membrane protein</topology>
    </subcellularLocation>
</comment>
<dbReference type="GO" id="GO:0005261">
    <property type="term" value="F:monoatomic cation channel activity"/>
    <property type="evidence" value="ECO:0007669"/>
    <property type="project" value="InterPro"/>
</dbReference>
<evidence type="ECO:0000256" key="1">
    <source>
        <dbReference type="ARBA" id="ARBA00004313"/>
    </source>
</evidence>
<keyword evidence="3 14" id="KW-0813">Transport</keyword>
<keyword evidence="9 14" id="KW-0406">Ion transport</keyword>
<keyword evidence="4" id="KW-0597">Phosphoprotein</keyword>
<evidence type="ECO:0000256" key="10">
    <source>
        <dbReference type="ARBA" id="ARBA00023136"/>
    </source>
</evidence>
<evidence type="ECO:0000256" key="7">
    <source>
        <dbReference type="ARBA" id="ARBA00022703"/>
    </source>
</evidence>
<keyword evidence="5 14" id="KW-0945">Host-virus interaction</keyword>
<evidence type="ECO:0000313" key="15">
    <source>
        <dbReference type="EMBL" id="CBW48597.1"/>
    </source>
</evidence>
<dbReference type="InterPro" id="IPR008187">
    <property type="entry name" value="Vpu"/>
</dbReference>
<evidence type="ECO:0000256" key="3">
    <source>
        <dbReference type="ARBA" id="ARBA00022448"/>
    </source>
</evidence>
<evidence type="ECO:0000256" key="8">
    <source>
        <dbReference type="ARBA" id="ARBA00022870"/>
    </source>
</evidence>
<evidence type="ECO:0000256" key="11">
    <source>
        <dbReference type="ARBA" id="ARBA00023303"/>
    </source>
</evidence>
<dbReference type="InterPro" id="IPR009032">
    <property type="entry name" value="Vpu_cyt_dom_sf"/>
</dbReference>
<evidence type="ECO:0000256" key="5">
    <source>
        <dbReference type="ARBA" id="ARBA00022581"/>
    </source>
</evidence>
<dbReference type="GO" id="GO:0019076">
    <property type="term" value="P:viral release from host cell"/>
    <property type="evidence" value="ECO:0007669"/>
    <property type="project" value="UniProtKB-UniRule"/>
</dbReference>
<dbReference type="EMBL" id="FR686511">
    <property type="protein sequence ID" value="CBW48597.1"/>
    <property type="molecule type" value="Genomic_DNA"/>
</dbReference>
<comment type="similarity">
    <text evidence="14">Belongs to the HIV-1 VPU protein family.</text>
</comment>
<keyword evidence="8 14" id="KW-1043">Host membrane</keyword>
<name>E8ZER9_SIV</name>
<keyword evidence="10 14" id="KW-0472">Membrane</keyword>
<evidence type="ECO:0000256" key="4">
    <source>
        <dbReference type="ARBA" id="ARBA00022553"/>
    </source>
</evidence>
<evidence type="ECO:0000256" key="14">
    <source>
        <dbReference type="RuleBase" id="RU364058"/>
    </source>
</evidence>
<sequence length="78" mass="9324">MHLVYLIISIILILLNIVLWSKVWIYYQHIKVKEKIQRLAIRIREREQDSGNESNGEDEEILEHLVQKHGFANPLFDL</sequence>
<keyword evidence="7 14" id="KW-0053">Apoptosis</keyword>
<comment type="function">
    <text evidence="14">Enhances virion budding, by targeting human CD4 and Tetherin/BST2 to proteasome degradation. Degradation of CD4 prevents any unwanted premature interactions between viral Env and its receptor human CD4 in the endoplasmic reticulum. Degradation of antiretroviral protein Tetherin/BST2 is important for virion budding, as BST2 tethers new viral particles to the host cell membrane. Mechanistically, Vpu bridges either CD4 or BST2 to BTRC, a substrate recognition subunit of the Skp1/Cullin/F-box protein E3 ubiquitin ligase, induces their ubiquitination and subsequent proteasomal degradation. The alteration of the E3 ligase specificity by Vpu seems to interfere with the degradation of host IKBKB, leading to NF-kappa-B down-regulation and subsequent apoptosis. Acts as a viroporin that forms an oligomeric ion channel in membranes. Modulates the host DNA repair mechanisms to promote degradation of nuclear viral cDNA in cells that are already productively infected in order to suppress immune sensing and proviral hyper-integration (superinfection). Manipulates PML-NBs and modulates SUMOylation of host BLM protein thereby enhancing its DNA-end processing activity toward viral unintegrated linear DNA. Also inhibits RAD52-mediated homologous repair of viral cDNA, preventing the generation of dead-end circular forms of single copies of the long terminal repeat and permitting sustained nucleolytic attack.</text>
</comment>
<feature type="transmembrane region" description="Helical" evidence="14">
    <location>
        <begin position="6"/>
        <end position="27"/>
    </location>
</feature>
<evidence type="ECO:0000256" key="9">
    <source>
        <dbReference type="ARBA" id="ARBA00023065"/>
    </source>
</evidence>
<evidence type="ECO:0000256" key="6">
    <source>
        <dbReference type="ARBA" id="ARBA00022692"/>
    </source>
</evidence>
<evidence type="ECO:0000256" key="2">
    <source>
        <dbReference type="ARBA" id="ARBA00018094"/>
    </source>
</evidence>
<gene>
    <name evidence="14 15" type="primary">vpu</name>
</gene>